<keyword evidence="8 11" id="KW-1133">Transmembrane helix</keyword>
<dbReference type="PIRSF" id="PIRSF001296">
    <property type="entry name" value="K_ATPase_KdpC"/>
    <property type="match status" value="1"/>
</dbReference>
<dbReference type="InterPro" id="IPR003820">
    <property type="entry name" value="KdpC"/>
</dbReference>
<dbReference type="NCBIfam" id="NF001454">
    <property type="entry name" value="PRK00315.1"/>
    <property type="match status" value="1"/>
</dbReference>
<proteinExistence type="inferred from homology"/>
<keyword evidence="9 11" id="KW-0406">Ion transport</keyword>
<evidence type="ECO:0000256" key="11">
    <source>
        <dbReference type="HAMAP-Rule" id="MF_00276"/>
    </source>
</evidence>
<evidence type="ECO:0000256" key="3">
    <source>
        <dbReference type="ARBA" id="ARBA00022538"/>
    </source>
</evidence>
<comment type="similarity">
    <text evidence="11">Belongs to the KdpC family.</text>
</comment>
<keyword evidence="3 11" id="KW-0633">Potassium transport</keyword>
<comment type="subunit">
    <text evidence="11">The system is composed of three essential subunits: KdpA, KdpB and KdpC.</text>
</comment>
<dbReference type="RefSeq" id="WP_220307487.1">
    <property type="nucleotide sequence ID" value="NZ_CP080590.1"/>
</dbReference>
<evidence type="ECO:0000256" key="6">
    <source>
        <dbReference type="ARBA" id="ARBA00022840"/>
    </source>
</evidence>
<organism evidence="12 13">
    <name type="scientific">Devosia salina</name>
    <dbReference type="NCBI Taxonomy" id="2860336"/>
    <lineage>
        <taxon>Bacteria</taxon>
        <taxon>Pseudomonadati</taxon>
        <taxon>Pseudomonadota</taxon>
        <taxon>Alphaproteobacteria</taxon>
        <taxon>Hyphomicrobiales</taxon>
        <taxon>Devosiaceae</taxon>
        <taxon>Devosia</taxon>
    </lineage>
</organism>
<comment type="subcellular location">
    <subcellularLocation>
        <location evidence="11">Cell membrane</location>
        <topology evidence="11">Single-pass membrane protein</topology>
    </subcellularLocation>
</comment>
<keyword evidence="13" id="KW-1185">Reference proteome</keyword>
<keyword evidence="1 11" id="KW-0813">Transport</keyword>
<evidence type="ECO:0000256" key="7">
    <source>
        <dbReference type="ARBA" id="ARBA00022958"/>
    </source>
</evidence>
<keyword evidence="4 11" id="KW-0812">Transmembrane</keyword>
<accession>A0ABX8WLX9</accession>
<evidence type="ECO:0000256" key="2">
    <source>
        <dbReference type="ARBA" id="ARBA00022475"/>
    </source>
</evidence>
<dbReference type="HAMAP" id="MF_00276">
    <property type="entry name" value="KdpC"/>
    <property type="match status" value="1"/>
</dbReference>
<keyword evidence="6 11" id="KW-0067">ATP-binding</keyword>
<gene>
    <name evidence="11 12" type="primary">kdpC</name>
    <name evidence="12" type="ORF">K1X15_08845</name>
</gene>
<evidence type="ECO:0000256" key="9">
    <source>
        <dbReference type="ARBA" id="ARBA00023065"/>
    </source>
</evidence>
<evidence type="ECO:0000256" key="8">
    <source>
        <dbReference type="ARBA" id="ARBA00022989"/>
    </source>
</evidence>
<evidence type="ECO:0000256" key="4">
    <source>
        <dbReference type="ARBA" id="ARBA00022692"/>
    </source>
</evidence>
<keyword evidence="2 11" id="KW-1003">Cell membrane</keyword>
<dbReference type="PANTHER" id="PTHR30042">
    <property type="entry name" value="POTASSIUM-TRANSPORTING ATPASE C CHAIN"/>
    <property type="match status" value="1"/>
</dbReference>
<evidence type="ECO:0000313" key="13">
    <source>
        <dbReference type="Proteomes" id="UP000825799"/>
    </source>
</evidence>
<sequence length="187" mass="18903">MIAQIRPALVLLVLLSLVTGLAYPLAITGIAQAAFPVQANGSLVHRDGAIVGSDLIGQAFAGDGYFHSRPSAVGYDAAGSGGTNLGATSAVLAEDVAARVSALSDGDEAVPADAATASGSGLDPHISPAFAQFQVPRIAAERGIDEPELTALVTRHTQLPLLGIFGEPVVNVLELNLALDDLETGGN</sequence>
<dbReference type="Proteomes" id="UP000825799">
    <property type="component" value="Chromosome"/>
</dbReference>
<dbReference type="EMBL" id="CP080590">
    <property type="protein sequence ID" value="QYO79039.1"/>
    <property type="molecule type" value="Genomic_DNA"/>
</dbReference>
<evidence type="ECO:0000313" key="12">
    <source>
        <dbReference type="EMBL" id="QYO79039.1"/>
    </source>
</evidence>
<dbReference type="PANTHER" id="PTHR30042:SF2">
    <property type="entry name" value="POTASSIUM-TRANSPORTING ATPASE KDPC SUBUNIT"/>
    <property type="match status" value="1"/>
</dbReference>
<evidence type="ECO:0000256" key="5">
    <source>
        <dbReference type="ARBA" id="ARBA00022741"/>
    </source>
</evidence>
<dbReference type="NCBIfam" id="TIGR00681">
    <property type="entry name" value="kdpC"/>
    <property type="match status" value="1"/>
</dbReference>
<keyword evidence="5 11" id="KW-0547">Nucleotide-binding</keyword>
<dbReference type="Pfam" id="PF02669">
    <property type="entry name" value="KdpC"/>
    <property type="match status" value="1"/>
</dbReference>
<keyword evidence="10 11" id="KW-0472">Membrane</keyword>
<name>A0ABX8WLX9_9HYPH</name>
<reference evidence="12 13" key="1">
    <citation type="submission" date="2021-08" db="EMBL/GenBank/DDBJ databases">
        <title>Devosia salina sp. nov., isolated from the South China Sea sediment.</title>
        <authorList>
            <person name="Zhou Z."/>
        </authorList>
    </citation>
    <scope>NUCLEOTIDE SEQUENCE [LARGE SCALE GENOMIC DNA]</scope>
    <source>
        <strain evidence="12 13">SCS-3</strain>
    </source>
</reference>
<comment type="function">
    <text evidence="11">Part of the high-affinity ATP-driven potassium transport (or Kdp) system, which catalyzes the hydrolysis of ATP coupled with the electrogenic transport of potassium into the cytoplasm. This subunit acts as a catalytic chaperone that increases the ATP-binding affinity of the ATP-hydrolyzing subunit KdpB by the formation of a transient KdpB/KdpC/ATP ternary complex.</text>
</comment>
<evidence type="ECO:0000256" key="1">
    <source>
        <dbReference type="ARBA" id="ARBA00022448"/>
    </source>
</evidence>
<protein>
    <recommendedName>
        <fullName evidence="11">Potassium-transporting ATPase KdpC subunit</fullName>
    </recommendedName>
    <alternativeName>
        <fullName evidence="11">ATP phosphohydrolase [potassium-transporting] C chain</fullName>
    </alternativeName>
    <alternativeName>
        <fullName evidence="11">Potassium-binding and translocating subunit C</fullName>
    </alternativeName>
    <alternativeName>
        <fullName evidence="11">Potassium-translocating ATPase C chain</fullName>
    </alternativeName>
</protein>
<keyword evidence="7 11" id="KW-0630">Potassium</keyword>
<evidence type="ECO:0000256" key="10">
    <source>
        <dbReference type="ARBA" id="ARBA00023136"/>
    </source>
</evidence>